<feature type="compositionally biased region" description="Low complexity" evidence="1">
    <location>
        <begin position="378"/>
        <end position="411"/>
    </location>
</feature>
<evidence type="ECO:0000313" key="3">
    <source>
        <dbReference type="Proteomes" id="UP000219612"/>
    </source>
</evidence>
<feature type="compositionally biased region" description="Low complexity" evidence="1">
    <location>
        <begin position="434"/>
        <end position="515"/>
    </location>
</feature>
<evidence type="ECO:0000256" key="1">
    <source>
        <dbReference type="SAM" id="MobiDB-lite"/>
    </source>
</evidence>
<reference evidence="2 3" key="1">
    <citation type="submission" date="2017-09" db="EMBL/GenBank/DDBJ databases">
        <authorList>
            <person name="Ehlers B."/>
            <person name="Leendertz F.H."/>
        </authorList>
    </citation>
    <scope>NUCLEOTIDE SEQUENCE [LARGE SCALE GENOMIC DNA]</scope>
    <source>
        <strain evidence="2 3">CGMCC 4.6857</strain>
    </source>
</reference>
<evidence type="ECO:0008006" key="4">
    <source>
        <dbReference type="Google" id="ProtNLM"/>
    </source>
</evidence>
<organism evidence="2 3">
    <name type="scientific">Paractinoplanes atraurantiacus</name>
    <dbReference type="NCBI Taxonomy" id="1036182"/>
    <lineage>
        <taxon>Bacteria</taxon>
        <taxon>Bacillati</taxon>
        <taxon>Actinomycetota</taxon>
        <taxon>Actinomycetes</taxon>
        <taxon>Micromonosporales</taxon>
        <taxon>Micromonosporaceae</taxon>
        <taxon>Paractinoplanes</taxon>
    </lineage>
</organism>
<sequence length="853" mass="86695">MATDSNGKSRGGEDDAVALVRVYCGLASADDSVRGVSAPQLTIAVVDDAGRLLGVHEIGDDPGGYAELGSLLVERTSGFTDAAVAADSDDHLVTSLLTAAGRPLVVADDDTTDDFAERFADDDSVEEMQAPPAARRAVGLARALQAGALTASGMPVSRELISYKPVLAAHVALLNGRHAAATALREVLRELYPAALRAYPDPSHPLALSVLDALPEPGRLTADGDSERAAEQVAHELTRAGAGTEDEIIAAVTALHVAISESPRRGGINKSLAPAAGETVRQAVAAVRACDAACASLIGTIAARSTPPGSAGRRGARRTSEPAPLQAVSAFGRRGRPEPASTGSGPASPQPLTSPPVAPDPIGPPPLAPSPVAPRPSVPAAAFPNRAPAPSSRPVSAPSSRPVSGPGNRPISTPPPPPGMTPITPGSRPAARNPVAPTSSPSAPTSPSSLPSRSFPAASSTGSFPASSSGTPSFPGSPSSGTPSFPGSPSSGAPSFPSSPSSGAPLPGAPSSGSPLLGGPGASAPSSGAPTPAETGQPFRATLTNAAINNARAERQRTVIPPRPSTTRPAASTPPANSATDYSLPMPTQRPGGPEAEPGSRANWPLLNSGSDDTATLPAASASSPPADGRVRPPWQDMPKEPPALRLVDTGTSLDATVTDLPAVTEPPALRLVEGEARRNAARRVPTGTATSSTLTALDRSIAPPVPADSNDGDLLIFAQARSAWFTGHTEQTDKLDWTNPNDTGWRAAEKAATPEVAAETAAGLPKRVPQANLVPGSPLREERPLRIVRDAASIAAHTTGYFRGWRRGQEIGGFAMGGRPGRESAGGWDFTRDGGQGEENEFRNDNAGYGSR</sequence>
<gene>
    <name evidence="2" type="ORF">SAMN05421748_101589</name>
</gene>
<accession>A0A285F5D2</accession>
<feature type="compositionally biased region" description="Low complexity" evidence="1">
    <location>
        <begin position="618"/>
        <end position="627"/>
    </location>
</feature>
<dbReference type="AlphaFoldDB" id="A0A285F5D2"/>
<proteinExistence type="predicted"/>
<name>A0A285F5D2_9ACTN</name>
<protein>
    <recommendedName>
        <fullName evidence="4">Transposase</fullName>
    </recommendedName>
</protein>
<dbReference type="EMBL" id="OBDY01000001">
    <property type="protein sequence ID" value="SNY05924.1"/>
    <property type="molecule type" value="Genomic_DNA"/>
</dbReference>
<feature type="compositionally biased region" description="Pro residues" evidence="1">
    <location>
        <begin position="348"/>
        <end position="377"/>
    </location>
</feature>
<feature type="compositionally biased region" description="Low complexity" evidence="1">
    <location>
        <begin position="565"/>
        <end position="580"/>
    </location>
</feature>
<feature type="compositionally biased region" description="Low complexity" evidence="1">
    <location>
        <begin position="522"/>
        <end position="533"/>
    </location>
</feature>
<feature type="region of interest" description="Disordered" evidence="1">
    <location>
        <begin position="303"/>
        <end position="644"/>
    </location>
</feature>
<keyword evidence="3" id="KW-1185">Reference proteome</keyword>
<dbReference type="OrthoDB" id="5168056at2"/>
<feature type="region of interest" description="Disordered" evidence="1">
    <location>
        <begin position="814"/>
        <end position="853"/>
    </location>
</feature>
<evidence type="ECO:0000313" key="2">
    <source>
        <dbReference type="EMBL" id="SNY05924.1"/>
    </source>
</evidence>
<dbReference type="Proteomes" id="UP000219612">
    <property type="component" value="Unassembled WGS sequence"/>
</dbReference>